<dbReference type="Pfam" id="PF20367">
    <property type="entry name" value="DUF6662"/>
    <property type="match status" value="1"/>
</dbReference>
<accession>A0A1I2ICL5</accession>
<organism evidence="2 3">
    <name type="scientific">Fontimonas thermophila</name>
    <dbReference type="NCBI Taxonomy" id="1076937"/>
    <lineage>
        <taxon>Bacteria</taxon>
        <taxon>Pseudomonadati</taxon>
        <taxon>Pseudomonadota</taxon>
        <taxon>Gammaproteobacteria</taxon>
        <taxon>Nevskiales</taxon>
        <taxon>Nevskiaceae</taxon>
        <taxon>Fontimonas</taxon>
    </lineage>
</organism>
<feature type="signal peptide" evidence="1">
    <location>
        <begin position="1"/>
        <end position="22"/>
    </location>
</feature>
<dbReference type="SUPFAM" id="SSF103515">
    <property type="entry name" value="Autotransporter"/>
    <property type="match status" value="1"/>
</dbReference>
<proteinExistence type="predicted"/>
<dbReference type="RefSeq" id="WP_091532224.1">
    <property type="nucleotide sequence ID" value="NZ_FOOC01000003.1"/>
</dbReference>
<sequence length="297" mass="33259">MNNTLRAVPAAICLALSLPVQADEHLFGYVRGAEPLPAGAQELYQWITMREDKGEGRYRAYNLATEYEYGWTHRFSTAAYLKAQAIDTRGLVIDGYLPGAEKYGIKLSGVEAEIKYNILSAAKDPIGLTLIVALEHDWLDPHSGRDKDTLSFETGLALQKYFLDGALIWAGNGAVESTYADRKAIADLPPGFDWPTDPEMEIELQLGTGLSYRFAPNWFIGAEVQYETEFETEVGQERWSWFGGPALHYGGKKWWATATWFPQLQGGGEIAYEGQPAHRHVVEKTLDEYRLKVGFNL</sequence>
<evidence type="ECO:0008006" key="4">
    <source>
        <dbReference type="Google" id="ProtNLM"/>
    </source>
</evidence>
<protein>
    <recommendedName>
        <fullName evidence="4">MetA-pathway of phenol degradation</fullName>
    </recommendedName>
</protein>
<dbReference type="EMBL" id="FOOC01000003">
    <property type="protein sequence ID" value="SFF39360.1"/>
    <property type="molecule type" value="Genomic_DNA"/>
</dbReference>
<dbReference type="OrthoDB" id="3078733at2"/>
<feature type="chain" id="PRO_5011778754" description="MetA-pathway of phenol degradation" evidence="1">
    <location>
        <begin position="23"/>
        <end position="297"/>
    </location>
</feature>
<keyword evidence="1" id="KW-0732">Signal</keyword>
<name>A0A1I2ICL5_9GAMM</name>
<dbReference type="STRING" id="1076937.SAMN04488120_103169"/>
<dbReference type="InterPro" id="IPR046603">
    <property type="entry name" value="DUF6662"/>
</dbReference>
<reference evidence="2 3" key="1">
    <citation type="submission" date="2016-10" db="EMBL/GenBank/DDBJ databases">
        <authorList>
            <person name="de Groot N.N."/>
        </authorList>
    </citation>
    <scope>NUCLEOTIDE SEQUENCE [LARGE SCALE GENOMIC DNA]</scope>
    <source>
        <strain evidence="2 3">DSM 23609</strain>
    </source>
</reference>
<evidence type="ECO:0000313" key="2">
    <source>
        <dbReference type="EMBL" id="SFF39360.1"/>
    </source>
</evidence>
<evidence type="ECO:0000313" key="3">
    <source>
        <dbReference type="Proteomes" id="UP000199771"/>
    </source>
</evidence>
<dbReference type="AlphaFoldDB" id="A0A1I2ICL5"/>
<evidence type="ECO:0000256" key="1">
    <source>
        <dbReference type="SAM" id="SignalP"/>
    </source>
</evidence>
<dbReference type="InterPro" id="IPR036709">
    <property type="entry name" value="Autotransporte_beta_dom_sf"/>
</dbReference>
<keyword evidence="3" id="KW-1185">Reference proteome</keyword>
<dbReference type="Proteomes" id="UP000199771">
    <property type="component" value="Unassembled WGS sequence"/>
</dbReference>
<gene>
    <name evidence="2" type="ORF">SAMN04488120_103169</name>
</gene>